<feature type="region of interest" description="Disordered" evidence="1">
    <location>
        <begin position="70"/>
        <end position="90"/>
    </location>
</feature>
<dbReference type="Proteomes" id="UP001148299">
    <property type="component" value="Unassembled WGS sequence"/>
</dbReference>
<accession>A0A9W9RTX7</accession>
<reference evidence="2" key="2">
    <citation type="journal article" date="2023" name="IMA Fungus">
        <title>Comparative genomic study of the Penicillium genus elucidates a diverse pangenome and 15 lateral gene transfer events.</title>
        <authorList>
            <person name="Petersen C."/>
            <person name="Sorensen T."/>
            <person name="Nielsen M.R."/>
            <person name="Sondergaard T.E."/>
            <person name="Sorensen J.L."/>
            <person name="Fitzpatrick D.A."/>
            <person name="Frisvad J.C."/>
            <person name="Nielsen K.L."/>
        </authorList>
    </citation>
    <scope>NUCLEOTIDE SEQUENCE</scope>
    <source>
        <strain evidence="2">IBT 35675</strain>
    </source>
</reference>
<organism evidence="2 3">
    <name type="scientific">Penicillium brevicompactum</name>
    <dbReference type="NCBI Taxonomy" id="5074"/>
    <lineage>
        <taxon>Eukaryota</taxon>
        <taxon>Fungi</taxon>
        <taxon>Dikarya</taxon>
        <taxon>Ascomycota</taxon>
        <taxon>Pezizomycotina</taxon>
        <taxon>Eurotiomycetes</taxon>
        <taxon>Eurotiomycetidae</taxon>
        <taxon>Eurotiales</taxon>
        <taxon>Aspergillaceae</taxon>
        <taxon>Penicillium</taxon>
    </lineage>
</organism>
<feature type="region of interest" description="Disordered" evidence="1">
    <location>
        <begin position="1"/>
        <end position="42"/>
    </location>
</feature>
<dbReference type="AlphaFoldDB" id="A0A9W9RTX7"/>
<comment type="caution">
    <text evidence="2">The sequence shown here is derived from an EMBL/GenBank/DDBJ whole genome shotgun (WGS) entry which is preliminary data.</text>
</comment>
<evidence type="ECO:0000313" key="2">
    <source>
        <dbReference type="EMBL" id="KAJ5366156.1"/>
    </source>
</evidence>
<evidence type="ECO:0000313" key="3">
    <source>
        <dbReference type="Proteomes" id="UP001148299"/>
    </source>
</evidence>
<protein>
    <submittedName>
        <fullName evidence="2">Uncharacterized protein</fullName>
    </submittedName>
</protein>
<feature type="region of interest" description="Disordered" evidence="1">
    <location>
        <begin position="105"/>
        <end position="128"/>
    </location>
</feature>
<sequence>MNEGSDEVQNDRAMEGDGVAELEQGSVKDQSSDDPPRIFAKSKCHFRSNGDLLPKVAEETLMRFLRGAEKYAKDQSDRNKSTQQSLHTLRDRLVILEEEVKELRQIRDKGKDNVGGDRKTARSKRPMK</sequence>
<reference evidence="2" key="1">
    <citation type="submission" date="2022-12" db="EMBL/GenBank/DDBJ databases">
        <authorList>
            <person name="Petersen C."/>
        </authorList>
    </citation>
    <scope>NUCLEOTIDE SEQUENCE</scope>
    <source>
        <strain evidence="2">IBT 35675</strain>
    </source>
</reference>
<keyword evidence="3" id="KW-1185">Reference proteome</keyword>
<evidence type="ECO:0000256" key="1">
    <source>
        <dbReference type="SAM" id="MobiDB-lite"/>
    </source>
</evidence>
<gene>
    <name evidence="2" type="ORF">N7541_000097</name>
</gene>
<name>A0A9W9RTX7_PENBR</name>
<proteinExistence type="predicted"/>
<feature type="compositionally biased region" description="Basic and acidic residues" evidence="1">
    <location>
        <begin position="105"/>
        <end position="120"/>
    </location>
</feature>
<dbReference type="EMBL" id="JAPZBR010000001">
    <property type="protein sequence ID" value="KAJ5366156.1"/>
    <property type="molecule type" value="Genomic_DNA"/>
</dbReference>
<feature type="compositionally biased region" description="Basic and acidic residues" evidence="1">
    <location>
        <begin position="70"/>
        <end position="80"/>
    </location>
</feature>